<accession>A0ABP3K6A0</accession>
<evidence type="ECO:0000313" key="1">
    <source>
        <dbReference type="EMBL" id="GAA0471397.1"/>
    </source>
</evidence>
<dbReference type="EMBL" id="BAAAEM010000002">
    <property type="protein sequence ID" value="GAA0471397.1"/>
    <property type="molecule type" value="Genomic_DNA"/>
</dbReference>
<proteinExistence type="predicted"/>
<organism evidence="1 2">
    <name type="scientific">Parasphingorhabdus litoris</name>
    <dbReference type="NCBI Taxonomy" id="394733"/>
    <lineage>
        <taxon>Bacteria</taxon>
        <taxon>Pseudomonadati</taxon>
        <taxon>Pseudomonadota</taxon>
        <taxon>Alphaproteobacteria</taxon>
        <taxon>Sphingomonadales</taxon>
        <taxon>Sphingomonadaceae</taxon>
        <taxon>Parasphingorhabdus</taxon>
    </lineage>
</organism>
<dbReference type="Proteomes" id="UP001500713">
    <property type="component" value="Unassembled WGS sequence"/>
</dbReference>
<evidence type="ECO:0000313" key="2">
    <source>
        <dbReference type="Proteomes" id="UP001500713"/>
    </source>
</evidence>
<comment type="caution">
    <text evidence="1">The sequence shown here is derived from an EMBL/GenBank/DDBJ whole genome shotgun (WGS) entry which is preliminary data.</text>
</comment>
<name>A0ABP3K6A0_9SPHN</name>
<sequence length="808" mass="87269">MARQSVAYRLKAVGEDAILKSWKSVGEAGEASSKRTAAAFNRDMRIAETAVERLERRAARMGASQTDTQRQINDFVGLSRSGSQLKSAEASMKAFIRSQDQMAASRSRLLSQFDPLFAAQQRHNKAIREATQLRKQGALSTAEFTNIQTRAKTELDAFTNAQRRGTVSAGQQRAAYNQLGFQFQDITQGFALGVDPLVILAQQGGQTASALSMGLGETGTAGKVARFIAGPWGALIIGGTAILGSMVSKLYEVEEAAQAAQAGADGLGKAQSVLGDMFDLANGRIEKQNALLEANARLAAITLRSEALQQRQAARSAATNTGRLGLGEALGRLATGNISPIGFEQATLINSFRDTLEVKDRAQRNKSLNRILRESEGVDFKQLGIARSEFQQAVVDAISADFKDDTANLIDQALDTRSLPDALRQPSGSGRAGGERDRLALAARATAELQRTQEANAKSVLNFLTANDPLLKITEEYRSKIKEISRLEAAGPANGGLTTEQAVQLRTQAKNERIDARAGAFAISGLDSVTQRADREQNLIDFTQGILADHDERLEILRVERSLIGETSVEREVQLNKLELILNMRRAGVDVEADIGQQILEQNEQIDRQSQALRQQQENWDALRQTGEQFVDTVFDLQNWNDFGDLGKRVLQDIADDMIRLTLLNPLKNLLFDSSLPTFGGGGSGAGSGGLFGSILQGLGGFFGGGNAVGTEYFPGGFTEVGENGKELVSLPRGSRIHTASQTRQMERKMASAGTTVHMNVPISADGADSVALARVEQRLEEMKRDLPSTIVSTVSDAQSRFMLPGGR</sequence>
<keyword evidence="2" id="KW-1185">Reference proteome</keyword>
<reference evidence="2" key="1">
    <citation type="journal article" date="2019" name="Int. J. Syst. Evol. Microbiol.">
        <title>The Global Catalogue of Microorganisms (GCM) 10K type strain sequencing project: providing services to taxonomists for standard genome sequencing and annotation.</title>
        <authorList>
            <consortium name="The Broad Institute Genomics Platform"/>
            <consortium name="The Broad Institute Genome Sequencing Center for Infectious Disease"/>
            <person name="Wu L."/>
            <person name="Ma J."/>
        </authorList>
    </citation>
    <scope>NUCLEOTIDE SEQUENCE [LARGE SCALE GENOMIC DNA]</scope>
    <source>
        <strain evidence="2">JCM 14162</strain>
    </source>
</reference>
<gene>
    <name evidence="1" type="ORF">GCM10009096_10470</name>
</gene>
<protein>
    <recommendedName>
        <fullName evidence="3">Bacteriophage tail tape measure N-terminal domain-containing protein</fullName>
    </recommendedName>
</protein>
<dbReference type="RefSeq" id="WP_229956401.1">
    <property type="nucleotide sequence ID" value="NZ_BAAAEM010000002.1"/>
</dbReference>
<evidence type="ECO:0008006" key="3">
    <source>
        <dbReference type="Google" id="ProtNLM"/>
    </source>
</evidence>